<dbReference type="Proteomes" id="UP000887574">
    <property type="component" value="Unplaced"/>
</dbReference>
<dbReference type="GO" id="GO:0034472">
    <property type="term" value="P:snRNA 3'-end processing"/>
    <property type="evidence" value="ECO:0007669"/>
    <property type="project" value="TreeGrafter"/>
</dbReference>
<keyword evidence="2" id="KW-1185">Reference proteome</keyword>
<evidence type="ECO:0000313" key="2">
    <source>
        <dbReference type="Proteomes" id="UP000887574"/>
    </source>
</evidence>
<dbReference type="AlphaFoldDB" id="A0A915CWH0"/>
<proteinExistence type="predicted"/>
<dbReference type="Pfam" id="PF14838">
    <property type="entry name" value="INTS5_C"/>
    <property type="match status" value="1"/>
</dbReference>
<accession>A0A915CWH0</accession>
<sequence>MKSTNQELSLKQCKHLGLKLIENFCSDGLTSGFGWNNWEWEREQLSSYIEISKKLEGTPFINNFLLILGDTKGGIWFALPLLRSRFVHLLSELEKAILKDAKVSVKNVDVISSVFSVFVAANFIPNTLLATFDIICSSTNHEVYVVFNVPLEAYSVEMAGERRCDACRTSIVRCSIAERGKRCSIREMVLLVGQRHISDAKISFAKLVNICYESENQ</sequence>
<evidence type="ECO:0000313" key="3">
    <source>
        <dbReference type="WBParaSite" id="jg13393"/>
    </source>
</evidence>
<dbReference type="GO" id="GO:0032039">
    <property type="term" value="C:integrator complex"/>
    <property type="evidence" value="ECO:0007669"/>
    <property type="project" value="InterPro"/>
</dbReference>
<name>A0A915CWH0_9BILA</name>
<dbReference type="PANTHER" id="PTHR31697">
    <property type="entry name" value="INTEGRATOR COMPLEX SUBUNIT 5"/>
    <property type="match status" value="1"/>
</dbReference>
<dbReference type="InterPro" id="IPR040316">
    <property type="entry name" value="INTS5"/>
</dbReference>
<reference evidence="3" key="1">
    <citation type="submission" date="2022-11" db="UniProtKB">
        <authorList>
            <consortium name="WormBaseParasite"/>
        </authorList>
    </citation>
    <scope>IDENTIFICATION</scope>
</reference>
<protein>
    <submittedName>
        <fullName evidence="3">Integrator complex subunit 5 C-terminal domain-containing protein</fullName>
    </submittedName>
</protein>
<evidence type="ECO:0000259" key="1">
    <source>
        <dbReference type="Pfam" id="PF14838"/>
    </source>
</evidence>
<feature type="domain" description="Integrator complex subunit 5 C-terminal" evidence="1">
    <location>
        <begin position="5"/>
        <end position="147"/>
    </location>
</feature>
<dbReference type="InterPro" id="IPR029444">
    <property type="entry name" value="INTS5_C"/>
</dbReference>
<dbReference type="WBParaSite" id="jg13393">
    <property type="protein sequence ID" value="jg13393"/>
    <property type="gene ID" value="jg13393"/>
</dbReference>
<dbReference type="PANTHER" id="PTHR31697:SF2">
    <property type="entry name" value="INTEGRATOR COMPLEX SUBUNIT 5"/>
    <property type="match status" value="1"/>
</dbReference>
<organism evidence="2 3">
    <name type="scientific">Ditylenchus dipsaci</name>
    <dbReference type="NCBI Taxonomy" id="166011"/>
    <lineage>
        <taxon>Eukaryota</taxon>
        <taxon>Metazoa</taxon>
        <taxon>Ecdysozoa</taxon>
        <taxon>Nematoda</taxon>
        <taxon>Chromadorea</taxon>
        <taxon>Rhabditida</taxon>
        <taxon>Tylenchina</taxon>
        <taxon>Tylenchomorpha</taxon>
        <taxon>Sphaerularioidea</taxon>
        <taxon>Anguinidae</taxon>
        <taxon>Anguininae</taxon>
        <taxon>Ditylenchus</taxon>
    </lineage>
</organism>